<dbReference type="InterPro" id="IPR014830">
    <property type="entry name" value="Glycolipid_transfer_prot_dom"/>
</dbReference>
<evidence type="ECO:0000259" key="2">
    <source>
        <dbReference type="Pfam" id="PF08718"/>
    </source>
</evidence>
<keyword evidence="4" id="KW-1185">Reference proteome</keyword>
<reference evidence="3 4" key="1">
    <citation type="submission" date="2024-01" db="EMBL/GenBank/DDBJ databases">
        <title>The genome of the rayed Mediterranean limpet Patella caerulea (Linnaeus, 1758).</title>
        <authorList>
            <person name="Anh-Thu Weber A."/>
            <person name="Halstead-Nussloch G."/>
        </authorList>
    </citation>
    <scope>NUCLEOTIDE SEQUENCE [LARGE SCALE GENOMIC DNA]</scope>
    <source>
        <strain evidence="3">AATW-2023a</strain>
        <tissue evidence="3">Whole specimen</tissue>
    </source>
</reference>
<sequence length="215" mass="24994">MEEFNKKTKHDFDLEVVLDALKKCRLNDDTVLLSEYIRAYRELCRFFKLTGRLFGFVARDLEGKIAIVEKHRNLDKDNNYVSVQSILKYESSKGIAKIKSPLASGSRTLLRLHNAFEFIIAFMRRVREGPENEKTSKIAAEVYNQTLSNHHPWPVQKMALLAVHLLPPKKQLIDVMCKHEYSRVMELLDDVISYGQPIYDITESVYKEHDLLVIP</sequence>
<dbReference type="PANTHER" id="PTHR10219">
    <property type="entry name" value="GLYCOLIPID TRANSFER PROTEIN-RELATED"/>
    <property type="match status" value="1"/>
</dbReference>
<dbReference type="AlphaFoldDB" id="A0AAN8JHF3"/>
<comment type="similarity">
    <text evidence="1">Belongs to the GLTP family.</text>
</comment>
<dbReference type="Gene3D" id="1.10.3520.10">
    <property type="entry name" value="Glycolipid transfer protein"/>
    <property type="match status" value="1"/>
</dbReference>
<dbReference type="FunFam" id="1.10.3520.10:FF:000002">
    <property type="entry name" value="Ceramide-1-phosphate transfer protein"/>
    <property type="match status" value="1"/>
</dbReference>
<dbReference type="Pfam" id="PF08718">
    <property type="entry name" value="GLTP"/>
    <property type="match status" value="1"/>
</dbReference>
<evidence type="ECO:0000313" key="3">
    <source>
        <dbReference type="EMBL" id="KAK6177040.1"/>
    </source>
</evidence>
<dbReference type="SUPFAM" id="SSF110004">
    <property type="entry name" value="Glycolipid transfer protein, GLTP"/>
    <property type="match status" value="1"/>
</dbReference>
<proteinExistence type="inferred from homology"/>
<gene>
    <name evidence="3" type="ORF">SNE40_015228</name>
</gene>
<dbReference type="EMBL" id="JAZGQO010000010">
    <property type="protein sequence ID" value="KAK6177040.1"/>
    <property type="molecule type" value="Genomic_DNA"/>
</dbReference>
<dbReference type="GO" id="GO:0005829">
    <property type="term" value="C:cytosol"/>
    <property type="evidence" value="ECO:0007669"/>
    <property type="project" value="TreeGrafter"/>
</dbReference>
<dbReference type="GO" id="GO:0032691">
    <property type="term" value="P:negative regulation of interleukin-1 beta production"/>
    <property type="evidence" value="ECO:0007669"/>
    <property type="project" value="UniProtKB-ARBA"/>
</dbReference>
<dbReference type="GO" id="GO:1902388">
    <property type="term" value="F:ceramide 1-phosphate transfer activity"/>
    <property type="evidence" value="ECO:0007669"/>
    <property type="project" value="TreeGrafter"/>
</dbReference>
<comment type="caution">
    <text evidence="3">The sequence shown here is derived from an EMBL/GenBank/DDBJ whole genome shotgun (WGS) entry which is preliminary data.</text>
</comment>
<name>A0AAN8JHF3_PATCE</name>
<dbReference type="InterPro" id="IPR036497">
    <property type="entry name" value="GLTP_sf"/>
</dbReference>
<organism evidence="3 4">
    <name type="scientific">Patella caerulea</name>
    <name type="common">Rayed Mediterranean limpet</name>
    <dbReference type="NCBI Taxonomy" id="87958"/>
    <lineage>
        <taxon>Eukaryota</taxon>
        <taxon>Metazoa</taxon>
        <taxon>Spiralia</taxon>
        <taxon>Lophotrochozoa</taxon>
        <taxon>Mollusca</taxon>
        <taxon>Gastropoda</taxon>
        <taxon>Patellogastropoda</taxon>
        <taxon>Patelloidea</taxon>
        <taxon>Patellidae</taxon>
        <taxon>Patella</taxon>
    </lineage>
</organism>
<dbReference type="PANTHER" id="PTHR10219:SF43">
    <property type="entry name" value="GLYCOLIPID TRANSFER PROTEIN DOMAIN-CONTAINING PROTEIN"/>
    <property type="match status" value="1"/>
</dbReference>
<accession>A0AAN8JHF3</accession>
<protein>
    <recommendedName>
        <fullName evidence="2">Glycolipid transfer protein domain-containing protein</fullName>
    </recommendedName>
</protein>
<dbReference type="Proteomes" id="UP001347796">
    <property type="component" value="Unassembled WGS sequence"/>
</dbReference>
<evidence type="ECO:0000256" key="1">
    <source>
        <dbReference type="ARBA" id="ARBA00007148"/>
    </source>
</evidence>
<dbReference type="GO" id="GO:1902387">
    <property type="term" value="F:ceramide 1-phosphate binding"/>
    <property type="evidence" value="ECO:0007669"/>
    <property type="project" value="TreeGrafter"/>
</dbReference>
<dbReference type="GO" id="GO:0016020">
    <property type="term" value="C:membrane"/>
    <property type="evidence" value="ECO:0007669"/>
    <property type="project" value="TreeGrafter"/>
</dbReference>
<feature type="domain" description="Glycolipid transfer protein" evidence="2">
    <location>
        <begin position="32"/>
        <end position="177"/>
    </location>
</feature>
<evidence type="ECO:0000313" key="4">
    <source>
        <dbReference type="Proteomes" id="UP001347796"/>
    </source>
</evidence>